<proteinExistence type="predicted"/>
<name>A0A0F9MAG2_9ZZZZ</name>
<dbReference type="AlphaFoldDB" id="A0A0F9MAG2"/>
<evidence type="ECO:0000313" key="1">
    <source>
        <dbReference type="EMBL" id="KKM66147.1"/>
    </source>
</evidence>
<protein>
    <submittedName>
        <fullName evidence="1">Uncharacterized protein</fullName>
    </submittedName>
</protein>
<gene>
    <name evidence="1" type="ORF">LCGC14_1484100</name>
</gene>
<accession>A0A0F9MAG2</accession>
<dbReference type="EMBL" id="LAZR01010591">
    <property type="protein sequence ID" value="KKM66147.1"/>
    <property type="molecule type" value="Genomic_DNA"/>
</dbReference>
<sequence length="152" mass="17755">MIIVNYKSKRQLKKACTKCGKKYPATLDCFYKDKSTKDGLCYRCKDCIEIYQRQYNVVHRQRLTDCGKLYRQTFAGKETAKKSCKKQRLKFPEKYKAKDALNCAVRYSKIKRSVSCEACGLLTKTEGHHPDYSKPLSVIWLCKKCHIIVHKN</sequence>
<comment type="caution">
    <text evidence="1">The sequence shown here is derived from an EMBL/GenBank/DDBJ whole genome shotgun (WGS) entry which is preliminary data.</text>
</comment>
<reference evidence="1" key="1">
    <citation type="journal article" date="2015" name="Nature">
        <title>Complex archaea that bridge the gap between prokaryotes and eukaryotes.</title>
        <authorList>
            <person name="Spang A."/>
            <person name="Saw J.H."/>
            <person name="Jorgensen S.L."/>
            <person name="Zaremba-Niedzwiedzka K."/>
            <person name="Martijn J."/>
            <person name="Lind A.E."/>
            <person name="van Eijk R."/>
            <person name="Schleper C."/>
            <person name="Guy L."/>
            <person name="Ettema T.J."/>
        </authorList>
    </citation>
    <scope>NUCLEOTIDE SEQUENCE</scope>
</reference>
<organism evidence="1">
    <name type="scientific">marine sediment metagenome</name>
    <dbReference type="NCBI Taxonomy" id="412755"/>
    <lineage>
        <taxon>unclassified sequences</taxon>
        <taxon>metagenomes</taxon>
        <taxon>ecological metagenomes</taxon>
    </lineage>
</organism>